<dbReference type="Gene3D" id="3.20.20.140">
    <property type="entry name" value="Metal-dependent hydrolases"/>
    <property type="match status" value="2"/>
</dbReference>
<dbReference type="NCBIfam" id="TIGR02318">
    <property type="entry name" value="phosphono_phnM"/>
    <property type="match status" value="1"/>
</dbReference>
<evidence type="ECO:0000259" key="1">
    <source>
        <dbReference type="Pfam" id="PF07969"/>
    </source>
</evidence>
<dbReference type="Proteomes" id="UP000192721">
    <property type="component" value="Unassembled WGS sequence"/>
</dbReference>
<dbReference type="Gene3D" id="2.30.40.10">
    <property type="entry name" value="Urease, subunit C, domain 1"/>
    <property type="match status" value="1"/>
</dbReference>
<dbReference type="CDD" id="cd01306">
    <property type="entry name" value="PhnM"/>
    <property type="match status" value="1"/>
</dbReference>
<dbReference type="InterPro" id="IPR011059">
    <property type="entry name" value="Metal-dep_hydrolase_composite"/>
</dbReference>
<dbReference type="NCBIfam" id="NF011984">
    <property type="entry name" value="PRK15446.1-5"/>
    <property type="match status" value="1"/>
</dbReference>
<accession>A0A1W0D1V4</accession>
<dbReference type="InterPro" id="IPR032466">
    <property type="entry name" value="Metal_Hydrolase"/>
</dbReference>
<dbReference type="InterPro" id="IPR013108">
    <property type="entry name" value="Amidohydro_3"/>
</dbReference>
<feature type="domain" description="Amidohydrolase 3" evidence="1">
    <location>
        <begin position="218"/>
        <end position="382"/>
    </location>
</feature>
<dbReference type="AlphaFoldDB" id="A0A1W0D1V4"/>
<dbReference type="GO" id="GO:0019700">
    <property type="term" value="P:organic phosphonate catabolic process"/>
    <property type="evidence" value="ECO:0007669"/>
    <property type="project" value="InterPro"/>
</dbReference>
<dbReference type="EMBL" id="MUKV01000009">
    <property type="protein sequence ID" value="OQS40997.1"/>
    <property type="molecule type" value="Genomic_DNA"/>
</dbReference>
<dbReference type="RefSeq" id="WP_081555275.1">
    <property type="nucleotide sequence ID" value="NZ_MUKV01000009.1"/>
</dbReference>
<gene>
    <name evidence="2" type="ORF">B0T45_09180</name>
</gene>
<dbReference type="GO" id="GO:0016810">
    <property type="term" value="F:hydrolase activity, acting on carbon-nitrogen (but not peptide) bonds"/>
    <property type="evidence" value="ECO:0007669"/>
    <property type="project" value="InterPro"/>
</dbReference>
<dbReference type="InterPro" id="IPR012696">
    <property type="entry name" value="PhnM"/>
</dbReference>
<reference evidence="2 3" key="1">
    <citation type="submission" date="2017-02" db="EMBL/GenBank/DDBJ databases">
        <title>Chromobacterium haemolyticum H5244.</title>
        <authorList>
            <person name="Gulvik C.A."/>
        </authorList>
    </citation>
    <scope>NUCLEOTIDE SEQUENCE [LARGE SCALE GENOMIC DNA]</scope>
    <source>
        <strain evidence="2 3">H5244</strain>
    </source>
</reference>
<evidence type="ECO:0000313" key="3">
    <source>
        <dbReference type="Proteomes" id="UP000192721"/>
    </source>
</evidence>
<name>A0A1W0D1V4_9NEIS</name>
<evidence type="ECO:0000313" key="2">
    <source>
        <dbReference type="EMBL" id="OQS40997.1"/>
    </source>
</evidence>
<dbReference type="SUPFAM" id="SSF51556">
    <property type="entry name" value="Metallo-dependent hydrolases"/>
    <property type="match status" value="1"/>
</dbReference>
<dbReference type="NCBIfam" id="NF011987">
    <property type="entry name" value="PRK15446.2-3"/>
    <property type="match status" value="1"/>
</dbReference>
<proteinExistence type="predicted"/>
<dbReference type="PANTHER" id="PTHR43135:SF3">
    <property type="entry name" value="ALPHA-D-RIBOSE 1-METHYLPHOSPHONATE 5-TRIPHOSPHATE DIPHOSPHATASE"/>
    <property type="match status" value="1"/>
</dbReference>
<dbReference type="NCBIfam" id="NF011990">
    <property type="entry name" value="PRK15446.2-6"/>
    <property type="match status" value="1"/>
</dbReference>
<dbReference type="PIRSF" id="PIRSF038971">
    <property type="entry name" value="PhnM"/>
    <property type="match status" value="1"/>
</dbReference>
<dbReference type="NCBIfam" id="NF011981">
    <property type="entry name" value="PRK15446.1-2"/>
    <property type="match status" value="1"/>
</dbReference>
<dbReference type="InterPro" id="IPR051781">
    <property type="entry name" value="Metallo-dep_Hydrolase"/>
</dbReference>
<comment type="caution">
    <text evidence="2">The sequence shown here is derived from an EMBL/GenBank/DDBJ whole genome shotgun (WGS) entry which is preliminary data.</text>
</comment>
<sequence>MKRILNNARLILADDILERGALEIDNGVIVAIHSRPLSAPPPHSEDLNGDDLLPGLVEVHTDNLEKHLMPRNGVLWPTLPAVVAHDAQCVAAGITTVLDALSVGDLEGDSVRLDTLQSAFEAIDAGMRQRVFRAEHLFHLRCELAYPQLLDALSPLIGHPAVRLVSLMDHTPGQRQYRDLAQYKKYYAKKNVSWNDDTFLAAVEQRKLKQRQYAGRHRQAVVELARASGVALASHDDTELSHIDEAVRDGVAMSEFPTTLAAARAAREQGLMTVMGAPNIVRGGSHSGNVAALELAGHGLLDILSSDYVPASLLHAAYLLGRQPGWNLHRAIATVTRNPARAVGLADRGAVAVGQRADLVQARERDGIPLVRQVWSAGQRVF</sequence>
<dbReference type="PANTHER" id="PTHR43135">
    <property type="entry name" value="ALPHA-D-RIBOSE 1-METHYLPHOSPHONATE 5-TRIPHOSPHATE DIPHOSPHATASE"/>
    <property type="match status" value="1"/>
</dbReference>
<dbReference type="SUPFAM" id="SSF51338">
    <property type="entry name" value="Composite domain of metallo-dependent hydrolases"/>
    <property type="match status" value="1"/>
</dbReference>
<dbReference type="Pfam" id="PF07969">
    <property type="entry name" value="Amidohydro_3"/>
    <property type="match status" value="1"/>
</dbReference>
<organism evidence="2 3">
    <name type="scientific">Chromobacterium haemolyticum</name>
    <dbReference type="NCBI Taxonomy" id="394935"/>
    <lineage>
        <taxon>Bacteria</taxon>
        <taxon>Pseudomonadati</taxon>
        <taxon>Pseudomonadota</taxon>
        <taxon>Betaproteobacteria</taxon>
        <taxon>Neisseriales</taxon>
        <taxon>Chromobacteriaceae</taxon>
        <taxon>Chromobacterium</taxon>
    </lineage>
</organism>
<protein>
    <submittedName>
        <fullName evidence="2">Phosphonate metabolism protein PhnM</fullName>
    </submittedName>
</protein>